<feature type="compositionally biased region" description="Basic residues" evidence="10">
    <location>
        <begin position="370"/>
        <end position="380"/>
    </location>
</feature>
<dbReference type="InterPro" id="IPR036388">
    <property type="entry name" value="WH-like_DNA-bd_sf"/>
</dbReference>
<feature type="compositionally biased region" description="Pro residues" evidence="10">
    <location>
        <begin position="1"/>
        <end position="13"/>
    </location>
</feature>
<dbReference type="PANTHER" id="PTHR13011">
    <property type="entry name" value="TFIIF-ALPHA"/>
    <property type="match status" value="1"/>
</dbReference>
<feature type="compositionally biased region" description="Acidic residues" evidence="10">
    <location>
        <begin position="224"/>
        <end position="237"/>
    </location>
</feature>
<dbReference type="GO" id="GO:0001096">
    <property type="term" value="F:TFIIF-class transcription factor complex binding"/>
    <property type="evidence" value="ECO:0007669"/>
    <property type="project" value="TreeGrafter"/>
</dbReference>
<evidence type="ECO:0000256" key="10">
    <source>
        <dbReference type="SAM" id="MobiDB-lite"/>
    </source>
</evidence>
<dbReference type="AlphaFoldDB" id="A0A8B9N4I0"/>
<dbReference type="InterPro" id="IPR036390">
    <property type="entry name" value="WH_DNA-bd_sf"/>
</dbReference>
<dbReference type="GO" id="GO:0005674">
    <property type="term" value="C:transcription factor TFIIF complex"/>
    <property type="evidence" value="ECO:0007669"/>
    <property type="project" value="TreeGrafter"/>
</dbReference>
<evidence type="ECO:0000256" key="8">
    <source>
        <dbReference type="ARBA" id="ARBA00025232"/>
    </source>
</evidence>
<dbReference type="GO" id="GO:0016251">
    <property type="term" value="F:RNA polymerase II general transcription initiation factor activity"/>
    <property type="evidence" value="ECO:0007669"/>
    <property type="project" value="TreeGrafter"/>
</dbReference>
<dbReference type="InterPro" id="IPR011039">
    <property type="entry name" value="TFIIF_interaction"/>
</dbReference>
<feature type="compositionally biased region" description="Basic and acidic residues" evidence="10">
    <location>
        <begin position="291"/>
        <end position="308"/>
    </location>
</feature>
<dbReference type="PANTHER" id="PTHR13011:SF0">
    <property type="entry name" value="GENERAL TRANSCRIPTION FACTOR IIF SUBUNIT 1"/>
    <property type="match status" value="1"/>
</dbReference>
<reference evidence="11" key="2">
    <citation type="submission" date="2025-09" db="UniProtKB">
        <authorList>
            <consortium name="Ensembl"/>
        </authorList>
    </citation>
    <scope>IDENTIFICATION</scope>
</reference>
<dbReference type="Pfam" id="PF05793">
    <property type="entry name" value="TFIIF_alpha"/>
    <property type="match status" value="1"/>
</dbReference>
<feature type="compositionally biased region" description="Low complexity" evidence="10">
    <location>
        <begin position="383"/>
        <end position="405"/>
    </location>
</feature>
<dbReference type="CDD" id="cd00240">
    <property type="entry name" value="TFIIFa"/>
    <property type="match status" value="1"/>
</dbReference>
<name>A0A8B9N4I0_9AVES</name>
<evidence type="ECO:0000256" key="6">
    <source>
        <dbReference type="ARBA" id="ARBA00023163"/>
    </source>
</evidence>
<dbReference type="Ensembl" id="ENSANIT00000017627.1">
    <property type="protein sequence ID" value="ENSANIP00000017043.1"/>
    <property type="gene ID" value="ENSANIG00000011592.1"/>
</dbReference>
<dbReference type="SUPFAM" id="SSF50916">
    <property type="entry name" value="Rap30/74 interaction domains"/>
    <property type="match status" value="1"/>
</dbReference>
<reference evidence="11" key="1">
    <citation type="submission" date="2025-08" db="UniProtKB">
        <authorList>
            <consortium name="Ensembl"/>
        </authorList>
    </citation>
    <scope>IDENTIFICATION</scope>
</reference>
<accession>A0A8B9N4I0</accession>
<proteinExistence type="inferred from homology"/>
<comment type="similarity">
    <text evidence="2 9">Belongs to the TFIIF alpha subunit family.</text>
</comment>
<dbReference type="Proteomes" id="UP000694541">
    <property type="component" value="Unplaced"/>
</dbReference>
<evidence type="ECO:0000256" key="9">
    <source>
        <dbReference type="RuleBase" id="RU366044"/>
    </source>
</evidence>
<evidence type="ECO:0000256" key="2">
    <source>
        <dbReference type="ARBA" id="ARBA00005249"/>
    </source>
</evidence>
<dbReference type="FunFam" id="1.10.10.10:FF:000290">
    <property type="entry name" value="General transcription factor IIF subunit 1"/>
    <property type="match status" value="1"/>
</dbReference>
<feature type="compositionally biased region" description="Acidic residues" evidence="10">
    <location>
        <begin position="261"/>
        <end position="276"/>
    </location>
</feature>
<evidence type="ECO:0000313" key="12">
    <source>
        <dbReference type="Proteomes" id="UP000694541"/>
    </source>
</evidence>
<dbReference type="GO" id="GO:0032968">
    <property type="term" value="P:positive regulation of transcription elongation by RNA polymerase II"/>
    <property type="evidence" value="ECO:0007669"/>
    <property type="project" value="InterPro"/>
</dbReference>
<sequence length="516" mass="57803">MGPTGSPPGPPSIYLPLSPQGTSSQMVTEYVVRVPKNTTKKYNIMAFNAADKVNFATWHQARMERDLSNKKIYQEEELPESGAGSEFNRRLREEARRKKYGIVLREFRAEDQPWLLRVNGKAGRKYKGVKKGGVTENASYYIFTQCPDGAFEAFPVQHWYNFTPLAKHRTLTAEEAEEEWERRNKVLNHFSIMQQRRLRDQDEEEEEKEKKTKKKGGELKIHDLEDDLELSSDDSEGSEAPKPKKTALAGKKKKKKKGSEDEAFEDSDDGDFEGQEVDYMSDASSSSLEEEVGKPKVTKEDDGPKGIDEASESSEESEEEKAAEEKEEEEEEKKAPTPQEKKKKKDSSDESQTSEESDIDSETSSALFMAKKKTPPKRERRGSASSSRGNSRPGTPTEPGSTSSTLRAAASKLEQGGAAKRLKLDSGPQPPSGKSTPQPHSGKSTPSSGEVQLTEEAVRRYLTRKPMTTKDLLKKFQTKRTGLSSDATVNVLAQILKRLNPERKVIGDKMHFSLKE</sequence>
<comment type="function">
    <text evidence="8 9">TFIIF is a general transcription initiation factor that binds to RNA polymerase II and helps to recruit it to the initiation complex in collaboration with TFIIB. It promotes transcription elongation.</text>
</comment>
<feature type="region of interest" description="Disordered" evidence="10">
    <location>
        <begin position="1"/>
        <end position="21"/>
    </location>
</feature>
<evidence type="ECO:0000256" key="4">
    <source>
        <dbReference type="ARBA" id="ARBA00023015"/>
    </source>
</evidence>
<feature type="compositionally biased region" description="Acidic residues" evidence="10">
    <location>
        <begin position="309"/>
        <end position="331"/>
    </location>
</feature>
<dbReference type="InterPro" id="IPR008851">
    <property type="entry name" value="TFIIF-alpha"/>
</dbReference>
<evidence type="ECO:0000256" key="7">
    <source>
        <dbReference type="ARBA" id="ARBA00023242"/>
    </source>
</evidence>
<dbReference type="GO" id="GO:0006367">
    <property type="term" value="P:transcription initiation at RNA polymerase II promoter"/>
    <property type="evidence" value="ECO:0007669"/>
    <property type="project" value="InterPro"/>
</dbReference>
<feature type="compositionally biased region" description="Acidic residues" evidence="10">
    <location>
        <begin position="352"/>
        <end position="361"/>
    </location>
</feature>
<keyword evidence="12" id="KW-1185">Reference proteome</keyword>
<keyword evidence="3" id="KW-0597">Phosphoprotein</keyword>
<feature type="compositionally biased region" description="Polar residues" evidence="10">
    <location>
        <begin position="432"/>
        <end position="451"/>
    </location>
</feature>
<protein>
    <recommendedName>
        <fullName evidence="9">Transcription initiation factor IIF subunit alpha</fullName>
    </recommendedName>
</protein>
<organism evidence="11 12">
    <name type="scientific">Accipiter nisus</name>
    <name type="common">Eurasian sparrowhawk</name>
    <dbReference type="NCBI Taxonomy" id="211598"/>
    <lineage>
        <taxon>Eukaryota</taxon>
        <taxon>Metazoa</taxon>
        <taxon>Chordata</taxon>
        <taxon>Craniata</taxon>
        <taxon>Vertebrata</taxon>
        <taxon>Euteleostomi</taxon>
        <taxon>Archelosauria</taxon>
        <taxon>Archosauria</taxon>
        <taxon>Dinosauria</taxon>
        <taxon>Saurischia</taxon>
        <taxon>Theropoda</taxon>
        <taxon>Coelurosauria</taxon>
        <taxon>Aves</taxon>
        <taxon>Neognathae</taxon>
        <taxon>Neoaves</taxon>
        <taxon>Telluraves</taxon>
        <taxon>Accipitrimorphae</taxon>
        <taxon>Accipitriformes</taxon>
        <taxon>Accipitridae</taxon>
        <taxon>Accipitrinae</taxon>
        <taxon>Accipiter</taxon>
    </lineage>
</organism>
<dbReference type="GO" id="GO:0003677">
    <property type="term" value="F:DNA binding"/>
    <property type="evidence" value="ECO:0007669"/>
    <property type="project" value="UniProtKB-KW"/>
</dbReference>
<dbReference type="SUPFAM" id="SSF46785">
    <property type="entry name" value="Winged helix' DNA-binding domain"/>
    <property type="match status" value="1"/>
</dbReference>
<evidence type="ECO:0000256" key="5">
    <source>
        <dbReference type="ARBA" id="ARBA00023125"/>
    </source>
</evidence>
<keyword evidence="6 9" id="KW-0804">Transcription</keyword>
<evidence type="ECO:0000256" key="3">
    <source>
        <dbReference type="ARBA" id="ARBA00022553"/>
    </source>
</evidence>
<dbReference type="Gene3D" id="1.10.10.10">
    <property type="entry name" value="Winged helix-like DNA-binding domain superfamily/Winged helix DNA-binding domain"/>
    <property type="match status" value="1"/>
</dbReference>
<evidence type="ECO:0000256" key="1">
    <source>
        <dbReference type="ARBA" id="ARBA00004123"/>
    </source>
</evidence>
<feature type="region of interest" description="Disordered" evidence="10">
    <location>
        <begin position="195"/>
        <end position="454"/>
    </location>
</feature>
<keyword evidence="7 9" id="KW-0539">Nucleus</keyword>
<keyword evidence="4 9" id="KW-0805">Transcription regulation</keyword>
<keyword evidence="5 9" id="KW-0238">DNA-binding</keyword>
<evidence type="ECO:0000313" key="11">
    <source>
        <dbReference type="Ensembl" id="ENSANIP00000017043.1"/>
    </source>
</evidence>
<comment type="subcellular location">
    <subcellularLocation>
        <location evidence="1 9">Nucleus</location>
    </subcellularLocation>
</comment>